<dbReference type="EMBL" id="BMQJ01000014">
    <property type="protein sequence ID" value="GGQ15899.1"/>
    <property type="molecule type" value="Genomic_DNA"/>
</dbReference>
<evidence type="ECO:0000313" key="1">
    <source>
        <dbReference type="EMBL" id="GGQ15899.1"/>
    </source>
</evidence>
<comment type="caution">
    <text evidence="1">The sequence shown here is derived from an EMBL/GenBank/DDBJ whole genome shotgun (WGS) entry which is preliminary data.</text>
</comment>
<proteinExistence type="predicted"/>
<protein>
    <submittedName>
        <fullName evidence="1">Uncharacterized protein</fullName>
    </submittedName>
</protein>
<reference evidence="2" key="1">
    <citation type="journal article" date="2019" name="Int. J. Syst. Evol. Microbiol.">
        <title>The Global Catalogue of Microorganisms (GCM) 10K type strain sequencing project: providing services to taxonomists for standard genome sequencing and annotation.</title>
        <authorList>
            <consortium name="The Broad Institute Genomics Platform"/>
            <consortium name="The Broad Institute Genome Sequencing Center for Infectious Disease"/>
            <person name="Wu L."/>
            <person name="Ma J."/>
        </authorList>
    </citation>
    <scope>NUCLEOTIDE SEQUENCE [LARGE SCALE GENOMIC DNA]</scope>
    <source>
        <strain evidence="2">JCM 3115</strain>
    </source>
</reference>
<evidence type="ECO:0000313" key="2">
    <source>
        <dbReference type="Proteomes" id="UP000611554"/>
    </source>
</evidence>
<keyword evidence="2" id="KW-1185">Reference proteome</keyword>
<accession>A0ABQ2R8S3</accession>
<name>A0ABQ2R8S3_9ACTN</name>
<dbReference type="Proteomes" id="UP000611554">
    <property type="component" value="Unassembled WGS sequence"/>
</dbReference>
<gene>
    <name evidence="1" type="ORF">GCM10010140_52750</name>
</gene>
<sequence length="97" mass="10602">MDVWITYRLVAHDLPDGECEAGSDAQGDRRELFTFPTPDPPGFLMGETFVYHGPSIGQMNAAIRQRNGREGVVLSTEFTTKHVAPRRPGASDSTPGL</sequence>
<organism evidence="1 2">
    <name type="scientific">Streptosporangium pseudovulgare</name>
    <dbReference type="NCBI Taxonomy" id="35765"/>
    <lineage>
        <taxon>Bacteria</taxon>
        <taxon>Bacillati</taxon>
        <taxon>Actinomycetota</taxon>
        <taxon>Actinomycetes</taxon>
        <taxon>Streptosporangiales</taxon>
        <taxon>Streptosporangiaceae</taxon>
        <taxon>Streptosporangium</taxon>
    </lineage>
</organism>